<organism evidence="8 9">
    <name type="scientific">Saccharopolyspora cebuensis</name>
    <dbReference type="NCBI Taxonomy" id="418759"/>
    <lineage>
        <taxon>Bacteria</taxon>
        <taxon>Bacillati</taxon>
        <taxon>Actinomycetota</taxon>
        <taxon>Actinomycetes</taxon>
        <taxon>Pseudonocardiales</taxon>
        <taxon>Pseudonocardiaceae</taxon>
        <taxon>Saccharopolyspora</taxon>
    </lineage>
</organism>
<evidence type="ECO:0000256" key="2">
    <source>
        <dbReference type="ARBA" id="ARBA00023015"/>
    </source>
</evidence>
<dbReference type="InterPro" id="IPR027417">
    <property type="entry name" value="P-loop_NTPase"/>
</dbReference>
<dbReference type="SUPFAM" id="SSF52540">
    <property type="entry name" value="P-loop containing nucleoside triphosphate hydrolases"/>
    <property type="match status" value="1"/>
</dbReference>
<evidence type="ECO:0000256" key="3">
    <source>
        <dbReference type="ARBA" id="ARBA00023125"/>
    </source>
</evidence>
<dbReference type="SUPFAM" id="SSF48452">
    <property type="entry name" value="TPR-like"/>
    <property type="match status" value="1"/>
</dbReference>
<comment type="caution">
    <text evidence="8">The sequence shown here is derived from an EMBL/GenBank/DDBJ whole genome shotgun (WGS) entry which is preliminary data.</text>
</comment>
<gene>
    <name evidence="8" type="ORF">AB8O55_16170</name>
</gene>
<dbReference type="PROSITE" id="PS51755">
    <property type="entry name" value="OMPR_PHOB"/>
    <property type="match status" value="1"/>
</dbReference>
<dbReference type="Gene3D" id="1.10.10.10">
    <property type="entry name" value="Winged helix-like DNA-binding domain superfamily/Winged helix DNA-binding domain"/>
    <property type="match status" value="1"/>
</dbReference>
<dbReference type="RefSeq" id="WP_345363724.1">
    <property type="nucleotide sequence ID" value="NZ_BAABII010000010.1"/>
</dbReference>
<feature type="DNA-binding region" description="OmpR/PhoB-type" evidence="5">
    <location>
        <begin position="1"/>
        <end position="96"/>
    </location>
</feature>
<dbReference type="PANTHER" id="PTHR35807:SF1">
    <property type="entry name" value="TRANSCRIPTIONAL REGULATOR REDD"/>
    <property type="match status" value="1"/>
</dbReference>
<comment type="similarity">
    <text evidence="1">Belongs to the AfsR/DnrI/RedD regulatory family.</text>
</comment>
<dbReference type="SMART" id="SM00862">
    <property type="entry name" value="Trans_reg_C"/>
    <property type="match status" value="1"/>
</dbReference>
<dbReference type="InterPro" id="IPR005158">
    <property type="entry name" value="BTAD"/>
</dbReference>
<dbReference type="CDD" id="cd15831">
    <property type="entry name" value="BTAD"/>
    <property type="match status" value="1"/>
</dbReference>
<dbReference type="Pfam" id="PF13191">
    <property type="entry name" value="AAA_16"/>
    <property type="match status" value="1"/>
</dbReference>
<dbReference type="InterPro" id="IPR029787">
    <property type="entry name" value="Nucleotide_cyclase"/>
</dbReference>
<evidence type="ECO:0000256" key="6">
    <source>
        <dbReference type="SAM" id="MobiDB-lite"/>
    </source>
</evidence>
<dbReference type="Pfam" id="PF03704">
    <property type="entry name" value="BTAD"/>
    <property type="match status" value="1"/>
</dbReference>
<proteinExistence type="inferred from homology"/>
<dbReference type="InterPro" id="IPR041664">
    <property type="entry name" value="AAA_16"/>
</dbReference>
<dbReference type="InterPro" id="IPR011990">
    <property type="entry name" value="TPR-like_helical_dom_sf"/>
</dbReference>
<dbReference type="SMART" id="SM01043">
    <property type="entry name" value="BTAD"/>
    <property type="match status" value="1"/>
</dbReference>
<evidence type="ECO:0000256" key="1">
    <source>
        <dbReference type="ARBA" id="ARBA00005820"/>
    </source>
</evidence>
<dbReference type="Proteomes" id="UP001564626">
    <property type="component" value="Unassembled WGS sequence"/>
</dbReference>
<keyword evidence="3 5" id="KW-0238">DNA-binding</keyword>
<dbReference type="InterPro" id="IPR016032">
    <property type="entry name" value="Sig_transdc_resp-reg_C-effctor"/>
</dbReference>
<keyword evidence="2" id="KW-0805">Transcription regulation</keyword>
<feature type="region of interest" description="Disordered" evidence="6">
    <location>
        <begin position="270"/>
        <end position="295"/>
    </location>
</feature>
<sequence>MQFNLLGPLEVLVDGEKVPISGLKQRCTLAYLLLNANKVVATSRLLRALWGEQAPPTARKMLQNAVSGLRVTLARHAADADDPEVLTHAPGYLLRVADDRVDLTRFQAMVEDGRAELATGSWTSAASTLRRALGLWRGPALADLTEAGIDWPELTALRNARLAALEDYVEAELAAGNHHEVVSELETVVETEPPRERLCGQLMLALYRCGRQADALGVYRRARTALIDEFGLDPGHELQRLERAILNQDPGLDQVADAVAPARSASRIEVARETSAPPAPVAEPAPAAPPTRPTTERKWVSVLLVQTDQLRVPGEHDPEDVDEVFRRLTATVRDEVDRFGGTLHTTFGAVWFAAFGTRRTYEDDAERAIRAGFGLRQRLGAQAPRGPGGEPQHRIRAAVATGEALVTSRPGGAPGEVTGDVLDACLRLLGSVQPGEMRVCETTRLASLGAVTYADTASTGGDVLAVRPEHEGATVSVPFVAREREKATLDGLLADVQERRTPRLVTLLGEPGIGKSRLISEFRVSAETSGPVRCLIGRTPRFGWNAPLTALAGVVKAYCGISHADTTGIAVQKLSSAVHDLVGDADTAAWLLSHLRPLAGLQDDVRGPAAVDEAFQAWRRFLEEVSARGPLVVVMEDLQSADDTLLNFVEDLDEQLGPVPLLVIATARPELLRRRPSWGSGKHDVTTVTVGPLPPDATRRLLASLLVRHGLCDKPLDSPEQHDDGGFHQDLIERVGGNPLYATEHVRMLRNELVPGRELAVPALTISCAGPRASAERSVRLPQSVYNIIAARLDTLSRVEKSVLQNAAVFDRVVWADPVTEISGLARDEVAEYLKYLEQRGFLVRTRQRSGHGEFKYEFRHSLVRDVAYSQLPKATRADKHQRCTRWLAEAGGGAELLDHHRGRAAHHAETAQPRTGSS</sequence>
<dbReference type="EMBL" id="JBGEHV010000028">
    <property type="protein sequence ID" value="MEY8040946.1"/>
    <property type="molecule type" value="Genomic_DNA"/>
</dbReference>
<evidence type="ECO:0000259" key="7">
    <source>
        <dbReference type="PROSITE" id="PS51755"/>
    </source>
</evidence>
<dbReference type="Gene3D" id="1.25.40.10">
    <property type="entry name" value="Tetratricopeptide repeat domain"/>
    <property type="match status" value="1"/>
</dbReference>
<evidence type="ECO:0000313" key="8">
    <source>
        <dbReference type="EMBL" id="MEY8040946.1"/>
    </source>
</evidence>
<dbReference type="SUPFAM" id="SSF46894">
    <property type="entry name" value="C-terminal effector domain of the bipartite response regulators"/>
    <property type="match status" value="1"/>
</dbReference>
<keyword evidence="4" id="KW-0804">Transcription</keyword>
<dbReference type="InterPro" id="IPR036388">
    <property type="entry name" value="WH-like_DNA-bd_sf"/>
</dbReference>
<evidence type="ECO:0000256" key="5">
    <source>
        <dbReference type="PROSITE-ProRule" id="PRU01091"/>
    </source>
</evidence>
<reference evidence="8 9" key="1">
    <citation type="submission" date="2024-08" db="EMBL/GenBank/DDBJ databases">
        <title>Genome mining of Saccharopolyspora cebuensis PGLac3 from Nigerian medicinal plant.</title>
        <authorList>
            <person name="Ezeobiora C.E."/>
            <person name="Igbokwe N.H."/>
            <person name="Amin D.H."/>
            <person name="Mendie U.E."/>
        </authorList>
    </citation>
    <scope>NUCLEOTIDE SEQUENCE [LARGE SCALE GENOMIC DNA]</scope>
    <source>
        <strain evidence="8 9">PGLac3</strain>
    </source>
</reference>
<accession>A0ABV4CMB0</accession>
<keyword evidence="9" id="KW-1185">Reference proteome</keyword>
<dbReference type="InterPro" id="IPR001867">
    <property type="entry name" value="OmpR/PhoB-type_DNA-bd"/>
</dbReference>
<protein>
    <submittedName>
        <fullName evidence="8">BTAD domain-containing putative transcriptional regulator</fullName>
    </submittedName>
</protein>
<name>A0ABV4CMB0_9PSEU</name>
<feature type="compositionally biased region" description="Pro residues" evidence="6">
    <location>
        <begin position="277"/>
        <end position="292"/>
    </location>
</feature>
<evidence type="ECO:0000313" key="9">
    <source>
        <dbReference type="Proteomes" id="UP001564626"/>
    </source>
</evidence>
<dbReference type="InterPro" id="IPR051677">
    <property type="entry name" value="AfsR-DnrI-RedD_regulator"/>
</dbReference>
<evidence type="ECO:0000256" key="4">
    <source>
        <dbReference type="ARBA" id="ARBA00023163"/>
    </source>
</evidence>
<dbReference type="Gene3D" id="3.30.70.1230">
    <property type="entry name" value="Nucleotide cyclase"/>
    <property type="match status" value="1"/>
</dbReference>
<dbReference type="PANTHER" id="PTHR35807">
    <property type="entry name" value="TRANSCRIPTIONAL REGULATOR REDD-RELATED"/>
    <property type="match status" value="1"/>
</dbReference>
<dbReference type="SUPFAM" id="SSF55073">
    <property type="entry name" value="Nucleotide cyclase"/>
    <property type="match status" value="1"/>
</dbReference>
<feature type="domain" description="OmpR/PhoB-type" evidence="7">
    <location>
        <begin position="1"/>
        <end position="96"/>
    </location>
</feature>